<dbReference type="InterPro" id="IPR025840">
    <property type="entry name" value="7TM_transglut"/>
</dbReference>
<dbReference type="Proteomes" id="UP000231086">
    <property type="component" value="Unassembled WGS sequence"/>
</dbReference>
<comment type="caution">
    <text evidence="3">The sequence shown here is derived from an EMBL/GenBank/DDBJ whole genome shotgun (WGS) entry which is preliminary data.</text>
</comment>
<proteinExistence type="predicted"/>
<evidence type="ECO:0000313" key="3">
    <source>
        <dbReference type="EMBL" id="PJE59914.1"/>
    </source>
</evidence>
<evidence type="ECO:0000256" key="1">
    <source>
        <dbReference type="SAM" id="Phobius"/>
    </source>
</evidence>
<dbReference type="Pfam" id="PF14402">
    <property type="entry name" value="7TM_transglut"/>
    <property type="match status" value="1"/>
</dbReference>
<organism evidence="3 4">
    <name type="scientific">Candidatus Portnoybacteria bacterium CG10_big_fil_rev_8_21_14_0_10_44_7</name>
    <dbReference type="NCBI Taxonomy" id="1974816"/>
    <lineage>
        <taxon>Bacteria</taxon>
        <taxon>Candidatus Portnoyibacteriota</taxon>
    </lineage>
</organism>
<evidence type="ECO:0000313" key="4">
    <source>
        <dbReference type="Proteomes" id="UP000231086"/>
    </source>
</evidence>
<feature type="transmembrane region" description="Helical" evidence="1">
    <location>
        <begin position="93"/>
        <end position="112"/>
    </location>
</feature>
<feature type="transmembrane region" description="Helical" evidence="1">
    <location>
        <begin position="12"/>
        <end position="33"/>
    </location>
</feature>
<evidence type="ECO:0000259" key="2">
    <source>
        <dbReference type="Pfam" id="PF14402"/>
    </source>
</evidence>
<keyword evidence="1" id="KW-1133">Transmembrane helix</keyword>
<protein>
    <recommendedName>
        <fullName evidence="2">7 transmembrane helices usually fused to an inactive transglutaminase domain-containing protein</fullName>
    </recommendedName>
</protein>
<sequence>MFNLSQYFLSLGLPQTTLLYLLGLPVAATLIAFARQIIGIKGFGIYTSLLITLSFLVVGLKYGLVTFLVLIAAGTITRVALKKLRLSYLPRMAIVLTVVAMVLLLAFFAATVFDQTNFLQISVLAVLIMITLVEKFIAAQIDKGGKTAILLTLETIILAIAAYFLISWPAFQSLIFRFPLLTVLISLLLNILLGKWTGLRLFEYWRFRDVLKKMS</sequence>
<keyword evidence="1" id="KW-0812">Transmembrane</keyword>
<feature type="transmembrane region" description="Helical" evidence="1">
    <location>
        <begin position="149"/>
        <end position="168"/>
    </location>
</feature>
<gene>
    <name evidence="3" type="ORF">COU85_01105</name>
</gene>
<dbReference type="EMBL" id="PFEA01000021">
    <property type="protein sequence ID" value="PJE59914.1"/>
    <property type="molecule type" value="Genomic_DNA"/>
</dbReference>
<feature type="domain" description="7 transmembrane helices usually fused to an inactive transglutaminase" evidence="2">
    <location>
        <begin position="5"/>
        <end position="210"/>
    </location>
</feature>
<accession>A0A2M8KJ12</accession>
<keyword evidence="1" id="KW-0472">Membrane</keyword>
<reference evidence="4" key="1">
    <citation type="submission" date="2017-09" db="EMBL/GenBank/DDBJ databases">
        <title>Depth-based differentiation of microbial function through sediment-hosted aquifers and enrichment of novel symbionts in the deep terrestrial subsurface.</title>
        <authorList>
            <person name="Probst A.J."/>
            <person name="Ladd B."/>
            <person name="Jarett J.K."/>
            <person name="Geller-Mcgrath D.E."/>
            <person name="Sieber C.M.K."/>
            <person name="Emerson J.B."/>
            <person name="Anantharaman K."/>
            <person name="Thomas B.C."/>
            <person name="Malmstrom R."/>
            <person name="Stieglmeier M."/>
            <person name="Klingl A."/>
            <person name="Woyke T."/>
            <person name="Ryan C.M."/>
            <person name="Banfield J.F."/>
        </authorList>
    </citation>
    <scope>NUCLEOTIDE SEQUENCE [LARGE SCALE GENOMIC DNA]</scope>
</reference>
<dbReference type="AlphaFoldDB" id="A0A2M8KJ12"/>
<feature type="transmembrane region" description="Helical" evidence="1">
    <location>
        <begin position="118"/>
        <end position="137"/>
    </location>
</feature>
<name>A0A2M8KJ12_9BACT</name>
<feature type="transmembrane region" description="Helical" evidence="1">
    <location>
        <begin position="174"/>
        <end position="193"/>
    </location>
</feature>